<dbReference type="PANTHER" id="PTHR30203">
    <property type="entry name" value="OUTER MEMBRANE CATION EFFLUX PROTEIN"/>
    <property type="match status" value="1"/>
</dbReference>
<evidence type="ECO:0000256" key="2">
    <source>
        <dbReference type="RuleBase" id="RU362097"/>
    </source>
</evidence>
<dbReference type="InterPro" id="IPR010131">
    <property type="entry name" value="MdtP/NodT-like"/>
</dbReference>
<comment type="subcellular location">
    <subcellularLocation>
        <location evidence="2">Cell outer membrane</location>
        <topology evidence="2">Lipid-anchor</topology>
    </subcellularLocation>
</comment>
<comment type="caution">
    <text evidence="3">The sequence shown here is derived from an EMBL/GenBank/DDBJ whole genome shotgun (WGS) entry which is preliminary data.</text>
</comment>
<dbReference type="NCBIfam" id="TIGR01845">
    <property type="entry name" value="outer_NodT"/>
    <property type="match status" value="1"/>
</dbReference>
<keyword evidence="2" id="KW-0732">Signal</keyword>
<keyword evidence="2" id="KW-0812">Transmembrane</keyword>
<dbReference type="Proteomes" id="UP000077857">
    <property type="component" value="Unassembled WGS sequence"/>
</dbReference>
<keyword evidence="2" id="KW-0564">Palmitate</keyword>
<name>A0A177N614_9GAMM</name>
<keyword evidence="2" id="KW-1134">Transmembrane beta strand</keyword>
<reference evidence="3 4" key="1">
    <citation type="submission" date="2016-03" db="EMBL/GenBank/DDBJ databases">
        <authorList>
            <person name="Ploux O."/>
        </authorList>
    </citation>
    <scope>NUCLEOTIDE SEQUENCE [LARGE SCALE GENOMIC DNA]</scope>
    <source>
        <strain evidence="3 4">R-45378</strain>
    </source>
</reference>
<dbReference type="RefSeq" id="WP_064041612.1">
    <property type="nucleotide sequence ID" value="NZ_LUUJ01000103.1"/>
</dbReference>
<evidence type="ECO:0000256" key="1">
    <source>
        <dbReference type="ARBA" id="ARBA00007613"/>
    </source>
</evidence>
<dbReference type="SUPFAM" id="SSF56954">
    <property type="entry name" value="Outer membrane efflux proteins (OEP)"/>
    <property type="match status" value="1"/>
</dbReference>
<feature type="chain" id="PRO_5007949217" evidence="2">
    <location>
        <begin position="21"/>
        <end position="479"/>
    </location>
</feature>
<evidence type="ECO:0000313" key="3">
    <source>
        <dbReference type="EMBL" id="OAI13034.1"/>
    </source>
</evidence>
<keyword evidence="2" id="KW-0472">Membrane</keyword>
<dbReference type="Gene3D" id="2.20.200.10">
    <property type="entry name" value="Outer membrane efflux proteins (OEP)"/>
    <property type="match status" value="1"/>
</dbReference>
<dbReference type="Gene3D" id="1.20.1600.10">
    <property type="entry name" value="Outer membrane efflux proteins (OEP)"/>
    <property type="match status" value="1"/>
</dbReference>
<dbReference type="InterPro" id="IPR003423">
    <property type="entry name" value="OMP_efflux"/>
</dbReference>
<dbReference type="AlphaFoldDB" id="A0A177N614"/>
<dbReference type="EMBL" id="LUUJ01000103">
    <property type="protein sequence ID" value="OAI13034.1"/>
    <property type="molecule type" value="Genomic_DNA"/>
</dbReference>
<dbReference type="Pfam" id="PF02321">
    <property type="entry name" value="OEP"/>
    <property type="match status" value="2"/>
</dbReference>
<keyword evidence="2" id="KW-0449">Lipoprotein</keyword>
<proteinExistence type="inferred from homology"/>
<dbReference type="GO" id="GO:0009279">
    <property type="term" value="C:cell outer membrane"/>
    <property type="evidence" value="ECO:0007669"/>
    <property type="project" value="UniProtKB-SubCell"/>
</dbReference>
<protein>
    <submittedName>
        <fullName evidence="3">RND transporter</fullName>
    </submittedName>
</protein>
<dbReference type="PANTHER" id="PTHR30203:SF30">
    <property type="entry name" value="OUTER MEMBRANE PROTEIN-RELATED"/>
    <property type="match status" value="1"/>
</dbReference>
<dbReference type="OrthoDB" id="9770517at2"/>
<organism evidence="3 4">
    <name type="scientific">Methylomonas koyamae</name>
    <dbReference type="NCBI Taxonomy" id="702114"/>
    <lineage>
        <taxon>Bacteria</taxon>
        <taxon>Pseudomonadati</taxon>
        <taxon>Pseudomonadota</taxon>
        <taxon>Gammaproteobacteria</taxon>
        <taxon>Methylococcales</taxon>
        <taxon>Methylococcaceae</taxon>
        <taxon>Methylomonas</taxon>
    </lineage>
</organism>
<dbReference type="GO" id="GO:0015562">
    <property type="term" value="F:efflux transmembrane transporter activity"/>
    <property type="evidence" value="ECO:0007669"/>
    <property type="project" value="InterPro"/>
</dbReference>
<sequence length="479" mass="53439">MMPRYYYPFAVSLLALVSSACSNLNTDLAITETPMPASFQDHPDKKDSAPVSNINWREYFADHHLLKLIDASVANNHDLQIALQRIETSRASVKLANAAMLPKVDLNIGGGVRKFGLYTMDGAGNASTEITPGNTVPEHLTDMFVGLQSSWEIDVWGKLENQRKAAASTYLSSIEAANFVISNLVADVAIYYNELLALDHELDIVRRTMEKEREALEVIKLQKEAGRANELAVQQFQAELLNTQVSEKTILQQIAETENKINYLLGRYPQAIERSKEVFFTETPHELSVGVPSQLLENRPDVRAAGHQIEASQFDLKAAKAAFYPNFNISATFGFQAFNPEFLFTTPASIAYSVFGQMIAPIINMKALEAQFNTAKANQLSAMYNYQKTILNAYVEVANQLSSIKNLQEINALKKQQSEALKQSVDVSNELYKFARATYLEVLIAQQSALQSNLELINVTKQQRIARINLYKALGGGWR</sequence>
<comment type="similarity">
    <text evidence="1 2">Belongs to the outer membrane factor (OMF) (TC 1.B.17) family.</text>
</comment>
<gene>
    <name evidence="3" type="ORF">A1507_17915</name>
</gene>
<accession>A0A177N614</accession>
<feature type="signal peptide" evidence="2">
    <location>
        <begin position="1"/>
        <end position="20"/>
    </location>
</feature>
<dbReference type="PROSITE" id="PS51257">
    <property type="entry name" value="PROKAR_LIPOPROTEIN"/>
    <property type="match status" value="1"/>
</dbReference>
<evidence type="ECO:0000313" key="4">
    <source>
        <dbReference type="Proteomes" id="UP000077857"/>
    </source>
</evidence>